<evidence type="ECO:0000259" key="8">
    <source>
        <dbReference type="PROSITE" id="PS50103"/>
    </source>
</evidence>
<sequence>MRSSRRSRSRSRSRGRDRKNNRRKPSSSSSSEEPEPAKPAAKDVKGPEKDSAAPQAVPDWLSDLVGAGPSNGGAAESWSAIPGAVSAVGSSVKYKTSKPVIIPQNLVGLLTGGGELALRQIRETTGAEIGLRQDTQHLGYSIAVVSGTAQEVFMAEEMIKQKIGLASVSGNGNIVKEIDVHQDHLNIIVGHNGMNLAETRQKAGGISIDFRMPQYQGMAVKFIIGPGTLQHVTTAEQLIRRKTAELDLEQMARRQARNPQQGAGGTVVVCPHYVSGHCTAGSACHFAHVGDEDEVPPEKKLAAPCRFFERGSCARGKGCLYTHSDEELKIAMRSLSGGYGRVLGEAQKSLPAPEKDETSKKEDPELSSGFL</sequence>
<comment type="caution">
    <text evidence="9">The sequence shown here is derived from an EMBL/GenBank/DDBJ whole genome shotgun (WGS) entry which is preliminary data.</text>
</comment>
<evidence type="ECO:0000256" key="3">
    <source>
        <dbReference type="ARBA" id="ARBA00022771"/>
    </source>
</evidence>
<dbReference type="Gene3D" id="3.30.310.210">
    <property type="match status" value="1"/>
</dbReference>
<dbReference type="PROSITE" id="PS50084">
    <property type="entry name" value="KH_TYPE_1"/>
    <property type="match status" value="2"/>
</dbReference>
<dbReference type="SUPFAM" id="SSF90229">
    <property type="entry name" value="CCCH zinc finger"/>
    <property type="match status" value="1"/>
</dbReference>
<dbReference type="InterPro" id="IPR000571">
    <property type="entry name" value="Znf_CCCH"/>
</dbReference>
<keyword evidence="5" id="KW-0694">RNA-binding</keyword>
<dbReference type="SMART" id="SM00322">
    <property type="entry name" value="KH"/>
    <property type="match status" value="2"/>
</dbReference>
<feature type="zinc finger region" description="C3H1-type" evidence="6">
    <location>
        <begin position="264"/>
        <end position="291"/>
    </location>
</feature>
<name>A0A813DAL3_POLGL</name>
<dbReference type="PANTHER" id="PTHR13119">
    <property type="entry name" value="ZINC FINGER CCCH DOMAIN-CONTAINING PROTEI"/>
    <property type="match status" value="1"/>
</dbReference>
<dbReference type="GO" id="GO:0005634">
    <property type="term" value="C:nucleus"/>
    <property type="evidence" value="ECO:0007669"/>
    <property type="project" value="TreeGrafter"/>
</dbReference>
<keyword evidence="10" id="KW-1185">Reference proteome</keyword>
<evidence type="ECO:0000313" key="9">
    <source>
        <dbReference type="EMBL" id="CAE8582896.1"/>
    </source>
</evidence>
<feature type="region of interest" description="Disordered" evidence="7">
    <location>
        <begin position="345"/>
        <end position="371"/>
    </location>
</feature>
<evidence type="ECO:0000313" key="10">
    <source>
        <dbReference type="Proteomes" id="UP000654075"/>
    </source>
</evidence>
<keyword evidence="3 6" id="KW-0863">Zinc-finger</keyword>
<evidence type="ECO:0000256" key="6">
    <source>
        <dbReference type="PROSITE-ProRule" id="PRU00723"/>
    </source>
</evidence>
<evidence type="ECO:0000256" key="2">
    <source>
        <dbReference type="ARBA" id="ARBA00022737"/>
    </source>
</evidence>
<keyword evidence="4 6" id="KW-0862">Zinc</keyword>
<dbReference type="PROSITE" id="PS50103">
    <property type="entry name" value="ZF_C3H1"/>
    <property type="match status" value="2"/>
</dbReference>
<keyword evidence="1 6" id="KW-0479">Metal-binding</keyword>
<dbReference type="Proteomes" id="UP000654075">
    <property type="component" value="Unassembled WGS sequence"/>
</dbReference>
<dbReference type="EMBL" id="CAJNNV010000524">
    <property type="protein sequence ID" value="CAE8582896.1"/>
    <property type="molecule type" value="Genomic_DNA"/>
</dbReference>
<feature type="domain" description="C3H1-type" evidence="8">
    <location>
        <begin position="299"/>
        <end position="326"/>
    </location>
</feature>
<organism evidence="9 10">
    <name type="scientific">Polarella glacialis</name>
    <name type="common">Dinoflagellate</name>
    <dbReference type="NCBI Taxonomy" id="89957"/>
    <lineage>
        <taxon>Eukaryota</taxon>
        <taxon>Sar</taxon>
        <taxon>Alveolata</taxon>
        <taxon>Dinophyceae</taxon>
        <taxon>Suessiales</taxon>
        <taxon>Suessiaceae</taxon>
        <taxon>Polarella</taxon>
    </lineage>
</organism>
<dbReference type="InterPro" id="IPR004087">
    <property type="entry name" value="KH_dom"/>
</dbReference>
<feature type="compositionally biased region" description="Basic and acidic residues" evidence="7">
    <location>
        <begin position="353"/>
        <end position="364"/>
    </location>
</feature>
<evidence type="ECO:0000256" key="5">
    <source>
        <dbReference type="PROSITE-ProRule" id="PRU00117"/>
    </source>
</evidence>
<dbReference type="OMA" id="FERGSCA"/>
<dbReference type="InterPro" id="IPR045124">
    <property type="entry name" value="Su(sable)-like"/>
</dbReference>
<feature type="region of interest" description="Disordered" evidence="7">
    <location>
        <begin position="1"/>
        <end position="54"/>
    </location>
</feature>
<dbReference type="AlphaFoldDB" id="A0A813DAL3"/>
<evidence type="ECO:0000256" key="4">
    <source>
        <dbReference type="ARBA" id="ARBA00022833"/>
    </source>
</evidence>
<accession>A0A813DAL3</accession>
<evidence type="ECO:0000256" key="7">
    <source>
        <dbReference type="SAM" id="MobiDB-lite"/>
    </source>
</evidence>
<feature type="zinc finger region" description="C3H1-type" evidence="6">
    <location>
        <begin position="299"/>
        <end position="326"/>
    </location>
</feature>
<dbReference type="Gene3D" id="3.30.1370.210">
    <property type="match status" value="1"/>
</dbReference>
<feature type="domain" description="C3H1-type" evidence="8">
    <location>
        <begin position="264"/>
        <end position="291"/>
    </location>
</feature>
<dbReference type="CDD" id="cd00105">
    <property type="entry name" value="KH-I"/>
    <property type="match status" value="1"/>
</dbReference>
<dbReference type="OrthoDB" id="410307at2759"/>
<dbReference type="GO" id="GO:0003723">
    <property type="term" value="F:RNA binding"/>
    <property type="evidence" value="ECO:0007669"/>
    <property type="project" value="UniProtKB-UniRule"/>
</dbReference>
<feature type="compositionally biased region" description="Basic residues" evidence="7">
    <location>
        <begin position="1"/>
        <end position="25"/>
    </location>
</feature>
<dbReference type="InterPro" id="IPR036855">
    <property type="entry name" value="Znf_CCCH_sf"/>
</dbReference>
<evidence type="ECO:0000256" key="1">
    <source>
        <dbReference type="ARBA" id="ARBA00022723"/>
    </source>
</evidence>
<proteinExistence type="predicted"/>
<dbReference type="GO" id="GO:0045892">
    <property type="term" value="P:negative regulation of DNA-templated transcription"/>
    <property type="evidence" value="ECO:0007669"/>
    <property type="project" value="InterPro"/>
</dbReference>
<dbReference type="GO" id="GO:0008270">
    <property type="term" value="F:zinc ion binding"/>
    <property type="evidence" value="ECO:0007669"/>
    <property type="project" value="UniProtKB-KW"/>
</dbReference>
<dbReference type="PANTHER" id="PTHR13119:SF12">
    <property type="entry name" value="PROTEIN SUPPRESSOR OF SABLE"/>
    <property type="match status" value="1"/>
</dbReference>
<dbReference type="SUPFAM" id="SSF54791">
    <property type="entry name" value="Eukaryotic type KH-domain (KH-domain type I)"/>
    <property type="match status" value="1"/>
</dbReference>
<dbReference type="InterPro" id="IPR036612">
    <property type="entry name" value="KH_dom_type_1_sf"/>
</dbReference>
<reference evidence="9" key="1">
    <citation type="submission" date="2021-02" db="EMBL/GenBank/DDBJ databases">
        <authorList>
            <person name="Dougan E. K."/>
            <person name="Rhodes N."/>
            <person name="Thang M."/>
            <person name="Chan C."/>
        </authorList>
    </citation>
    <scope>NUCLEOTIDE SEQUENCE</scope>
</reference>
<dbReference type="InterPro" id="IPR004088">
    <property type="entry name" value="KH_dom_type_1"/>
</dbReference>
<feature type="compositionally biased region" description="Basic and acidic residues" evidence="7">
    <location>
        <begin position="40"/>
        <end position="51"/>
    </location>
</feature>
<protein>
    <recommendedName>
        <fullName evidence="8">C3H1-type domain-containing protein</fullName>
    </recommendedName>
</protein>
<dbReference type="SMART" id="SM00356">
    <property type="entry name" value="ZnF_C3H1"/>
    <property type="match status" value="2"/>
</dbReference>
<keyword evidence="2" id="KW-0677">Repeat</keyword>
<dbReference type="Pfam" id="PF00013">
    <property type="entry name" value="KH_1"/>
    <property type="match status" value="1"/>
</dbReference>
<gene>
    <name evidence="9" type="ORF">PGLA1383_LOCUS1885</name>
</gene>